<dbReference type="AlphaFoldDB" id="A0A0G1MMZ4"/>
<organism evidence="1 2">
    <name type="scientific">Candidatus Woesebacteria bacterium GW2011_GWB1_45_5</name>
    <dbReference type="NCBI Taxonomy" id="1618581"/>
    <lineage>
        <taxon>Bacteria</taxon>
        <taxon>Candidatus Woeseibacteriota</taxon>
    </lineage>
</organism>
<reference evidence="1 2" key="1">
    <citation type="journal article" date="2015" name="Nature">
        <title>rRNA introns, odd ribosomes, and small enigmatic genomes across a large radiation of phyla.</title>
        <authorList>
            <person name="Brown C.T."/>
            <person name="Hug L.A."/>
            <person name="Thomas B.C."/>
            <person name="Sharon I."/>
            <person name="Castelle C.J."/>
            <person name="Singh A."/>
            <person name="Wilkins M.J."/>
            <person name="Williams K.H."/>
            <person name="Banfield J.F."/>
        </authorList>
    </citation>
    <scope>NUCLEOTIDE SEQUENCE [LARGE SCALE GENOMIC DNA]</scope>
</reference>
<comment type="caution">
    <text evidence="1">The sequence shown here is derived from an EMBL/GenBank/DDBJ whole genome shotgun (WGS) entry which is preliminary data.</text>
</comment>
<gene>
    <name evidence="1" type="ORF">UX13_C0039G0012</name>
</gene>
<dbReference type="EMBL" id="LCLA01000039">
    <property type="protein sequence ID" value="KKU09492.1"/>
    <property type="molecule type" value="Genomic_DNA"/>
</dbReference>
<sequence>MSEIGENLTTENPNKTVREKYLRRISFNLEGFPGDTGETRDFSSILAAIDNPIRGTITRLAETDFFSDILEAKVESLWQIGMYLSMYYDKDAYDCLWQCAISNDPGLEINLRAVDSLQSAFRNFPDNVVSNLKETALKGEGKASLIAARIASANIKNLNLNLTDKRKISVSADRASAYSLHLLQTRTQQFASKFNGTLSNWAGTEMYRLLTERVKGNPDWNSSEELISWAENKVEKRIQKIKSNKESAELYSGEATLGIELQGWVSDAIETVPANGKYIYKKFSHKDYRDIARIGRFLDSADRFFELPTLPTKSPLELGLVIQSLVKMGLVKTGEGVTSMHVTVGGLEASSDFREASAIQLLICGSVPHSIRAHG</sequence>
<proteinExistence type="predicted"/>
<accession>A0A0G1MMZ4</accession>
<name>A0A0G1MMZ4_9BACT</name>
<dbReference type="Proteomes" id="UP000034329">
    <property type="component" value="Unassembled WGS sequence"/>
</dbReference>
<protein>
    <submittedName>
        <fullName evidence="1">Uncharacterized protein</fullName>
    </submittedName>
</protein>
<evidence type="ECO:0000313" key="2">
    <source>
        <dbReference type="Proteomes" id="UP000034329"/>
    </source>
</evidence>
<evidence type="ECO:0000313" key="1">
    <source>
        <dbReference type="EMBL" id="KKU09492.1"/>
    </source>
</evidence>